<sequence>MYNIKFRDYFYYMTDIPDIQKKTTPDNTGNQKPELYGVGGWLLFFWISLVFFDPLYTVVTQYQFFDMQELTYPGLENYPEWGNMKWFFWGMTIFCIMLSWIAGYFLNCRYKWSSVRLAILILWVTGPLQIVLATFYLGMNFENLSRSYLFVECFWAVVKLSIITLLWMWYLLKSERVRNTYVKNDPVRE</sequence>
<keyword evidence="3" id="KW-1185">Reference proteome</keyword>
<feature type="transmembrane region" description="Helical" evidence="1">
    <location>
        <begin position="149"/>
        <end position="172"/>
    </location>
</feature>
<dbReference type="Proteomes" id="UP000005089">
    <property type="component" value="Unassembled WGS sequence"/>
</dbReference>
<evidence type="ECO:0008006" key="4">
    <source>
        <dbReference type="Google" id="ProtNLM"/>
    </source>
</evidence>
<evidence type="ECO:0000313" key="3">
    <source>
        <dbReference type="Proteomes" id="UP000005089"/>
    </source>
</evidence>
<feature type="transmembrane region" description="Helical" evidence="1">
    <location>
        <begin position="86"/>
        <end position="105"/>
    </location>
</feature>
<dbReference type="HOGENOM" id="CLU_128174_0_0_4"/>
<keyword evidence="1" id="KW-0812">Transmembrane</keyword>
<accession>C3X919</accession>
<keyword evidence="1" id="KW-0472">Membrane</keyword>
<dbReference type="AlphaFoldDB" id="C3X919"/>
<dbReference type="Pfam" id="PF10754">
    <property type="entry name" value="DUF2569"/>
    <property type="match status" value="1"/>
</dbReference>
<evidence type="ECO:0000256" key="1">
    <source>
        <dbReference type="SAM" id="Phobius"/>
    </source>
</evidence>
<feature type="transmembrane region" description="Helical" evidence="1">
    <location>
        <begin position="117"/>
        <end position="137"/>
    </location>
</feature>
<dbReference type="EMBL" id="GG658170">
    <property type="protein sequence ID" value="EEO29695.1"/>
    <property type="molecule type" value="Genomic_DNA"/>
</dbReference>
<feature type="transmembrane region" description="Helical" evidence="1">
    <location>
        <begin position="35"/>
        <end position="52"/>
    </location>
</feature>
<dbReference type="InterPro" id="IPR019690">
    <property type="entry name" value="DUF2569"/>
</dbReference>
<keyword evidence="1" id="KW-1133">Transmembrane helix</keyword>
<gene>
    <name evidence="2" type="ORF">OFBG_00723</name>
</gene>
<proteinExistence type="predicted"/>
<evidence type="ECO:0000313" key="2">
    <source>
        <dbReference type="EMBL" id="EEO29695.1"/>
    </source>
</evidence>
<reference evidence="2 3" key="1">
    <citation type="submission" date="2009-02" db="EMBL/GenBank/DDBJ databases">
        <title>The Genome Sequence of Oxalobacter formigenes OXCC13.</title>
        <authorList>
            <consortium name="The Broad Institute Genome Sequencing Platform"/>
            <person name="Ward D."/>
            <person name="Young S.K."/>
            <person name="Kodira C.D."/>
            <person name="Zeng Q."/>
            <person name="Koehrsen M."/>
            <person name="Alvarado L."/>
            <person name="Berlin A."/>
            <person name="Borenstein D."/>
            <person name="Chen Z."/>
            <person name="Engels R."/>
            <person name="Freedman E."/>
            <person name="Gellesch M."/>
            <person name="Goldberg J."/>
            <person name="Griggs A."/>
            <person name="Gujja S."/>
            <person name="Heiman D."/>
            <person name="Hepburn T."/>
            <person name="Howarth C."/>
            <person name="Jen D."/>
            <person name="Larson L."/>
            <person name="Lewis B."/>
            <person name="Mehta T."/>
            <person name="Park D."/>
            <person name="Pearson M."/>
            <person name="Roberts A."/>
            <person name="Saif S."/>
            <person name="Shea T."/>
            <person name="Shenoy N."/>
            <person name="Sisk P."/>
            <person name="Stolte C."/>
            <person name="Sykes S."/>
            <person name="Walk T."/>
            <person name="White J."/>
            <person name="Yandava C."/>
            <person name="Allison M.J."/>
            <person name="Lander E."/>
            <person name="Nusbaum C."/>
            <person name="Galagan J."/>
            <person name="Birren B."/>
        </authorList>
    </citation>
    <scope>NUCLEOTIDE SEQUENCE [LARGE SCALE GENOMIC DNA]</scope>
    <source>
        <strain evidence="2 3">OXCC13</strain>
    </source>
</reference>
<name>C3X919_OXAFO</name>
<organism evidence="2 3">
    <name type="scientific">Oxalobacter formigenes OXCC13</name>
    <dbReference type="NCBI Taxonomy" id="556269"/>
    <lineage>
        <taxon>Bacteria</taxon>
        <taxon>Pseudomonadati</taxon>
        <taxon>Pseudomonadota</taxon>
        <taxon>Betaproteobacteria</taxon>
        <taxon>Burkholderiales</taxon>
        <taxon>Oxalobacteraceae</taxon>
        <taxon>Oxalobacter</taxon>
    </lineage>
</organism>
<protein>
    <recommendedName>
        <fullName evidence="4">DUF2569 domain-containing protein</fullName>
    </recommendedName>
</protein>